<dbReference type="PROSITE" id="PS50936">
    <property type="entry name" value="ENGC_GTPASE"/>
    <property type="match status" value="1"/>
</dbReference>
<feature type="domain" description="EngC GTPase" evidence="1">
    <location>
        <begin position="1"/>
        <end position="133"/>
    </location>
</feature>
<proteinExistence type="predicted"/>
<dbReference type="GO" id="GO:0003924">
    <property type="term" value="F:GTPase activity"/>
    <property type="evidence" value="ECO:0007669"/>
    <property type="project" value="InterPro"/>
</dbReference>
<dbReference type="PANTHER" id="PTHR32120:SF11">
    <property type="entry name" value="SMALL RIBOSOMAL SUBUNIT BIOGENESIS GTPASE RSGA 1, MITOCHONDRIAL-RELATED"/>
    <property type="match status" value="1"/>
</dbReference>
<dbReference type="InterPro" id="IPR010914">
    <property type="entry name" value="RsgA_GTPase_dom"/>
</dbReference>
<dbReference type="GO" id="GO:0005525">
    <property type="term" value="F:GTP binding"/>
    <property type="evidence" value="ECO:0007669"/>
    <property type="project" value="InterPro"/>
</dbReference>
<organism evidence="2">
    <name type="scientific">bioreactor metagenome</name>
    <dbReference type="NCBI Taxonomy" id="1076179"/>
    <lineage>
        <taxon>unclassified sequences</taxon>
        <taxon>metagenomes</taxon>
        <taxon>ecological metagenomes</taxon>
    </lineage>
</organism>
<comment type="caution">
    <text evidence="2">The sequence shown here is derived from an EMBL/GenBank/DDBJ whole genome shotgun (WGS) entry which is preliminary data.</text>
</comment>
<protein>
    <submittedName>
        <fullName evidence="2">Small ribosomal subunit biogenesis GTPase RsgA</fullName>
        <ecNumber evidence="2">3.6.1.-</ecNumber>
    </submittedName>
</protein>
<name>A0A645GFZ9_9ZZZZ</name>
<dbReference type="Gene3D" id="1.10.40.50">
    <property type="entry name" value="Probable gtpase engc, domain 3"/>
    <property type="match status" value="1"/>
</dbReference>
<evidence type="ECO:0000259" key="1">
    <source>
        <dbReference type="PROSITE" id="PS50936"/>
    </source>
</evidence>
<evidence type="ECO:0000313" key="2">
    <source>
        <dbReference type="EMBL" id="MPN25096.1"/>
    </source>
</evidence>
<dbReference type="EC" id="3.6.1.-" evidence="2"/>
<dbReference type="Gene3D" id="3.40.50.300">
    <property type="entry name" value="P-loop containing nucleotide triphosphate hydrolases"/>
    <property type="match status" value="1"/>
</dbReference>
<dbReference type="EMBL" id="VSSQ01074150">
    <property type="protein sequence ID" value="MPN25096.1"/>
    <property type="molecule type" value="Genomic_DNA"/>
</dbReference>
<gene>
    <name evidence="2" type="primary">rsgA_62</name>
    <name evidence="2" type="ORF">SDC9_172503</name>
</gene>
<dbReference type="AlphaFoldDB" id="A0A645GFZ9"/>
<dbReference type="SUPFAM" id="SSF52540">
    <property type="entry name" value="P-loop containing nucleoside triphosphate hydrolases"/>
    <property type="match status" value="1"/>
</dbReference>
<dbReference type="Pfam" id="PF03193">
    <property type="entry name" value="RsgA_GTPase"/>
    <property type="match status" value="1"/>
</dbReference>
<dbReference type="InterPro" id="IPR004881">
    <property type="entry name" value="Ribosome_biogen_GTPase_RsgA"/>
</dbReference>
<dbReference type="InterPro" id="IPR027417">
    <property type="entry name" value="P-loop_NTPase"/>
</dbReference>
<dbReference type="PANTHER" id="PTHR32120">
    <property type="entry name" value="SMALL RIBOSOMAL SUBUNIT BIOGENESIS GTPASE RSGA"/>
    <property type="match status" value="1"/>
</dbReference>
<accession>A0A645GFZ9</accession>
<dbReference type="NCBIfam" id="TIGR00157">
    <property type="entry name" value="ribosome small subunit-dependent GTPase A"/>
    <property type="match status" value="1"/>
</dbReference>
<keyword evidence="2" id="KW-0378">Hydrolase</keyword>
<reference evidence="2" key="1">
    <citation type="submission" date="2019-08" db="EMBL/GenBank/DDBJ databases">
        <authorList>
            <person name="Kucharzyk K."/>
            <person name="Murdoch R.W."/>
            <person name="Higgins S."/>
            <person name="Loffler F."/>
        </authorList>
    </citation>
    <scope>NUCLEOTIDE SEQUENCE</scope>
</reference>
<sequence>MLGIDKLTVIAAHLSIKPILIINKTEINPVKASELFDIYSFSGINTFLFQENTHDEVKAALLPLIEGNVCTFAGESGVGKSTLLNSLFGEDISKTSVLSDKSKRGRQTTRESVLYPISFCKSPSFLADTPGFSLLDFEKNSFVDKYELAQCFSDFISFTDKCKYNKCSHTVEEGCAVLEAVREGKIKKTRHESYMYLYNCVKNFKPWEKRS</sequence>